<protein>
    <submittedName>
        <fullName evidence="1">Uncharacterized protein</fullName>
    </submittedName>
</protein>
<reference evidence="1 2" key="1">
    <citation type="journal article" date="2016" name="Sci. Rep.">
        <title>Metabolic traits of an uncultured archaeal lineage -MSBL1- from brine pools of the Red Sea.</title>
        <authorList>
            <person name="Mwirichia R."/>
            <person name="Alam I."/>
            <person name="Rashid M."/>
            <person name="Vinu M."/>
            <person name="Ba-Alawi W."/>
            <person name="Anthony Kamau A."/>
            <person name="Kamanda Ngugi D."/>
            <person name="Goker M."/>
            <person name="Klenk H.P."/>
            <person name="Bajic V."/>
            <person name="Stingl U."/>
        </authorList>
    </citation>
    <scope>NUCLEOTIDE SEQUENCE [LARGE SCALE GENOMIC DNA]</scope>
    <source>
        <strain evidence="1">SCGC-AAA382A20</strain>
    </source>
</reference>
<proteinExistence type="predicted"/>
<comment type="caution">
    <text evidence="1">The sequence shown here is derived from an EMBL/GenBank/DDBJ whole genome shotgun (WGS) entry which is preliminary data.</text>
</comment>
<sequence>MSLEEETKTIELDASTFEKLAELKGEMERVEEGDLSFSAVVKYLLKQEYRYDLLSRMEEKG</sequence>
<dbReference type="Proteomes" id="UP000070263">
    <property type="component" value="Unassembled WGS sequence"/>
</dbReference>
<dbReference type="EMBL" id="LHYE01000046">
    <property type="protein sequence ID" value="KXB06400.1"/>
    <property type="molecule type" value="Genomic_DNA"/>
</dbReference>
<name>A0A133VJ12_9EURY</name>
<keyword evidence="2" id="KW-1185">Reference proteome</keyword>
<accession>A0A133VJ12</accession>
<evidence type="ECO:0000313" key="1">
    <source>
        <dbReference type="EMBL" id="KXB06400.1"/>
    </source>
</evidence>
<organism evidence="1 2">
    <name type="scientific">candidate division MSBL1 archaeon SCGC-AAA382A20</name>
    <dbReference type="NCBI Taxonomy" id="1698280"/>
    <lineage>
        <taxon>Archaea</taxon>
        <taxon>Methanobacteriati</taxon>
        <taxon>Methanobacteriota</taxon>
        <taxon>candidate division MSBL1</taxon>
    </lineage>
</organism>
<dbReference type="AlphaFoldDB" id="A0A133VJ12"/>
<evidence type="ECO:0000313" key="2">
    <source>
        <dbReference type="Proteomes" id="UP000070263"/>
    </source>
</evidence>
<gene>
    <name evidence="1" type="ORF">AKJ51_03765</name>
</gene>